<dbReference type="InterPro" id="IPR011011">
    <property type="entry name" value="Znf_FYVE_PHD"/>
</dbReference>
<dbReference type="InterPro" id="IPR019787">
    <property type="entry name" value="Znf_PHD-finger"/>
</dbReference>
<evidence type="ECO:0000256" key="6">
    <source>
        <dbReference type="PROSITE-ProRule" id="PRU00146"/>
    </source>
</evidence>
<dbReference type="SUPFAM" id="SSF57903">
    <property type="entry name" value="FYVE/PHD zinc finger"/>
    <property type="match status" value="1"/>
</dbReference>
<sequence length="2066" mass="238217">MFKCDQSNCKRQAHPFCLGEELRSSITKNSDSAVPWQILLRDYVSEDCKVIPSRESLGIIGFQGSNLVQECRKNIWKRGGFLTIFCDIHKQPEEYCICGITEDEDQEGFMICCESCENWYHGECVGISSQQGTQIKEYFCERCTKWQEKRENFIYSISHSKSSDIELLEKFEKGSSMLIPEAPFGFRLIDFIIIAEAWSRLADVLQNSSRNNSEITAHLRIIEKIPINCGSRVQTLIQKCQKTIISAEKFLPNFQDLQKHKPLEILTEDGRINTTNLNTNQTNLTILSEACKDLEPSQISACPDLKLLAKTIDCLKVLKGISEYYDPNFSGQKDLERYEKLFEALKATPYKGKLLTIMDQEIAEYNKFCQDAEYILREEAKKDTSAAASYNGITQQERVDCQVRDWKQAVNTKIDKSKFDKVLHNSSCLQIDCSKYLPELTRIDNLCNQYEDKLNQTILCVNKKLTITECEEIILQGIRMAIPPKKMLMKAINKYKKLATFAIICEDICNATPQNKQDSKNLHEILQYIDRTCYTNHCLLEPQLDKINKIHTECKQLQQKIKLFKSSKPTEIKAFIDEINSTTRVTLPGLQKLYQRMILCQIMDPEPASDPLDSTITEIEAILEDLSENKLKIPGKHKDDVDLEIREKIEFTNQMMKKQSQCQTSEAAEDLMKAVKASGVYVKPIHNLLNDTVLSLSWLESTSEDIRKMYETHFKKAAPKDILDNPDCLDFIANKKLKDYCKITEKVNKVMGPKPALLYKTLAKMQWTRECHKSIKSDLTEVPHTTLQRLLKLGTSLNLTSPEFHHLQESHQHLEILHKFSTGCDPHILDSLLLLQCPDLPSQLESLLSKTKSPSKISKITQILPLAKISKSLYSFTKDPNPSAHSAKILLAQARDQGLPSQNPYFSKLKSQLDQYDSLFPALTAKFPEQKCNIAQILNPASTTYTIERKLDLLNKANGLAIELRDQVKEVTNDIRKVKNLVVKAKKWAKQATKKETEGLYKEIRALYLDLERLPLTTTEDLEVLRRVATAHAIQEAKQYMVGKKRFEEWKVLYGKLQFEKEADEMETYEIFVEIYKTAAKLNKFFQKINPDPYFIPKMLSEASQSPINFETEVESLKTNYQRYLEIKKKLQDSYKENISIEDLQKDHCMLSESSFGFTQEIRHFKKLLNMCKSMKKRMLKIMTLKTSKRITSEKANKEVKEYIDLGVKFQEGDKFKHWVEQSDQQYQQVSNEVTTFSQLNKALDYDQYVALEAKLTHLPFDYSKTNPALKSHLRNLFQNCVVGCFKNYSNHQIAYCKPQPNKDPKDDLNKLICKPISSFKNEENDSKAPFLPACKKVPLPRLEAFLSHSADSASRQPACALKEIEEYVKQVLAQIDCIKTHEALKNLAEDLQLHSFVNFEEAVATKKKTLKKMPKRERNPSPKKKVAKQRPKQSPMQRPKQSPKQPRKKREQKERAKQADEEQKLEKKVETKKNLKNTMERLKQKLGPKESKADMMPKLCRNDKLRKRDSSSSSSSSESSSSSSSSSTSTNSTQNSPNLAQQKPASTLKPVNPTKNTPKQLSKASKTFSKSFGSELKFSKQAKDSGSNEDTKSTSGELTPKSSQKPVKPLLGKSLKFKRVQNNGLKRKIKSSLADSLKRLKNCVKIRFKVCLGGFEGGIWVCFCIWNKSRYFRFLRDMFELNFKDRYFWIFEIYVCGVMSRCYFICLKNSCRALINKKKKICAVEIRKRILEDQDIHHKSSSNSSQNQRANNKSNSKIQKQQKTKYSQRKKTAGFKKKTEFTKDEKLLIQVLKYTNKSSGSVQTLYAPLNIAAEELPKSSKKDSKVMETAKNAVVNITDEAPTHQNSEQINLPPEKKSIKRLKIEGIFLKTIKKYLVTKEEGINPNQFADRIERCLYKKCQQKIASQYWKHAEVVNSNLQALSDYLPSLRLISKGKFDTEEMMLSRIAFRRKSMQRKINLQEKLQHKMLIQQKNEEIKRREQEEMNRPHNPKQTLKKIIQSAVDYRPKCTNSMRSRLAQLVPQNDRNDEAQDKDLEHRLNREERQLNEAIKRSLIDLKKKKAQSS</sequence>
<comment type="subcellular location">
    <subcellularLocation>
        <location evidence="1">Nucleus</location>
    </subcellularLocation>
</comment>
<evidence type="ECO:0000256" key="4">
    <source>
        <dbReference type="ARBA" id="ARBA00022833"/>
    </source>
</evidence>
<dbReference type="InterPro" id="IPR001965">
    <property type="entry name" value="Znf_PHD"/>
</dbReference>
<feature type="compositionally biased region" description="Basic and acidic residues" evidence="8">
    <location>
        <begin position="1452"/>
        <end position="1511"/>
    </location>
</feature>
<dbReference type="SMART" id="SM00249">
    <property type="entry name" value="PHD"/>
    <property type="match status" value="1"/>
</dbReference>
<keyword evidence="11" id="KW-1185">Reference proteome</keyword>
<dbReference type="PANTHER" id="PTHR46174">
    <property type="entry name" value="CXXC-TYPE ZINC FINGER PROTEIN 1"/>
    <property type="match status" value="1"/>
</dbReference>
<feature type="compositionally biased region" description="Low complexity" evidence="8">
    <location>
        <begin position="1433"/>
        <end position="1445"/>
    </location>
</feature>
<protein>
    <recommendedName>
        <fullName evidence="9">PHD-type domain-containing protein</fullName>
    </recommendedName>
</protein>
<comment type="caution">
    <text evidence="10">The sequence shown here is derived from an EMBL/GenBank/DDBJ whole genome shotgun (WGS) entry which is preliminary data.</text>
</comment>
<dbReference type="Proteomes" id="UP001295684">
    <property type="component" value="Unassembled WGS sequence"/>
</dbReference>
<keyword evidence="4" id="KW-0862">Zinc</keyword>
<evidence type="ECO:0000259" key="9">
    <source>
        <dbReference type="PROSITE" id="PS50016"/>
    </source>
</evidence>
<accession>A0AAD1Y075</accession>
<evidence type="ECO:0000256" key="1">
    <source>
        <dbReference type="ARBA" id="ARBA00004123"/>
    </source>
</evidence>
<proteinExistence type="predicted"/>
<feature type="compositionally biased region" description="Basic and acidic residues" evidence="8">
    <location>
        <begin position="2026"/>
        <end position="2045"/>
    </location>
</feature>
<feature type="region of interest" description="Disordered" evidence="8">
    <location>
        <begin position="2018"/>
        <end position="2045"/>
    </location>
</feature>
<feature type="coiled-coil region" evidence="7">
    <location>
        <begin position="954"/>
        <end position="981"/>
    </location>
</feature>
<dbReference type="PROSITE" id="PS50016">
    <property type="entry name" value="ZF_PHD_2"/>
    <property type="match status" value="1"/>
</dbReference>
<evidence type="ECO:0000256" key="3">
    <source>
        <dbReference type="ARBA" id="ARBA00022771"/>
    </source>
</evidence>
<organism evidence="10 11">
    <name type="scientific">Euplotes crassus</name>
    <dbReference type="NCBI Taxonomy" id="5936"/>
    <lineage>
        <taxon>Eukaryota</taxon>
        <taxon>Sar</taxon>
        <taxon>Alveolata</taxon>
        <taxon>Ciliophora</taxon>
        <taxon>Intramacronucleata</taxon>
        <taxon>Spirotrichea</taxon>
        <taxon>Hypotrichia</taxon>
        <taxon>Euplotida</taxon>
        <taxon>Euplotidae</taxon>
        <taxon>Moneuplotes</taxon>
    </lineage>
</organism>
<feature type="compositionally biased region" description="Polar residues" evidence="8">
    <location>
        <begin position="1554"/>
        <end position="1567"/>
    </location>
</feature>
<keyword evidence="2" id="KW-0479">Metal-binding</keyword>
<evidence type="ECO:0000256" key="5">
    <source>
        <dbReference type="ARBA" id="ARBA00023242"/>
    </source>
</evidence>
<feature type="compositionally biased region" description="Polar residues" evidence="8">
    <location>
        <begin position="1594"/>
        <end position="1606"/>
    </location>
</feature>
<dbReference type="PROSITE" id="PS01359">
    <property type="entry name" value="ZF_PHD_1"/>
    <property type="match status" value="1"/>
</dbReference>
<evidence type="ECO:0000313" key="11">
    <source>
        <dbReference type="Proteomes" id="UP001295684"/>
    </source>
</evidence>
<reference evidence="10" key="1">
    <citation type="submission" date="2023-07" db="EMBL/GenBank/DDBJ databases">
        <authorList>
            <consortium name="AG Swart"/>
            <person name="Singh M."/>
            <person name="Singh A."/>
            <person name="Seah K."/>
            <person name="Emmerich C."/>
        </authorList>
    </citation>
    <scope>NUCLEOTIDE SEQUENCE</scope>
    <source>
        <strain evidence="10">DP1</strain>
    </source>
</reference>
<dbReference type="InterPro" id="IPR013083">
    <property type="entry name" value="Znf_RING/FYVE/PHD"/>
</dbReference>
<evidence type="ECO:0000313" key="10">
    <source>
        <dbReference type="EMBL" id="CAI2381295.1"/>
    </source>
</evidence>
<evidence type="ECO:0000256" key="2">
    <source>
        <dbReference type="ARBA" id="ARBA00022723"/>
    </source>
</evidence>
<dbReference type="PANTHER" id="PTHR46174:SF1">
    <property type="entry name" value="CXXC-TYPE ZINC FINGER PROTEIN 1"/>
    <property type="match status" value="1"/>
</dbReference>
<feature type="region of interest" description="Disordered" evidence="8">
    <location>
        <begin position="1407"/>
        <end position="1567"/>
    </location>
</feature>
<keyword evidence="5" id="KW-0539">Nucleus</keyword>
<feature type="compositionally biased region" description="Basic residues" evidence="8">
    <location>
        <begin position="1761"/>
        <end position="1773"/>
    </location>
</feature>
<dbReference type="GO" id="GO:0048188">
    <property type="term" value="C:Set1C/COMPASS complex"/>
    <property type="evidence" value="ECO:0007669"/>
    <property type="project" value="InterPro"/>
</dbReference>
<dbReference type="InterPro" id="IPR019786">
    <property type="entry name" value="Zinc_finger_PHD-type_CS"/>
</dbReference>
<keyword evidence="3 6" id="KW-0863">Zinc-finger</keyword>
<dbReference type="EMBL" id="CAMPGE010023342">
    <property type="protein sequence ID" value="CAI2381295.1"/>
    <property type="molecule type" value="Genomic_DNA"/>
</dbReference>
<feature type="region of interest" description="Disordered" evidence="8">
    <location>
        <begin position="1580"/>
        <end position="1609"/>
    </location>
</feature>
<feature type="region of interest" description="Disordered" evidence="8">
    <location>
        <begin position="1737"/>
        <end position="1773"/>
    </location>
</feature>
<dbReference type="Pfam" id="PF00628">
    <property type="entry name" value="PHD"/>
    <property type="match status" value="1"/>
</dbReference>
<feature type="compositionally biased region" description="Low complexity" evidence="8">
    <location>
        <begin position="1512"/>
        <end position="1537"/>
    </location>
</feature>
<dbReference type="InterPro" id="IPR037869">
    <property type="entry name" value="Spp1/CFP1"/>
</dbReference>
<feature type="compositionally biased region" description="Basic residues" evidence="8">
    <location>
        <begin position="1407"/>
        <end position="1432"/>
    </location>
</feature>
<dbReference type="GO" id="GO:0008270">
    <property type="term" value="F:zinc ion binding"/>
    <property type="evidence" value="ECO:0007669"/>
    <property type="project" value="UniProtKB-KW"/>
</dbReference>
<feature type="compositionally biased region" description="Low complexity" evidence="8">
    <location>
        <begin position="1742"/>
        <end position="1760"/>
    </location>
</feature>
<feature type="domain" description="PHD-type" evidence="9">
    <location>
        <begin position="93"/>
        <end position="146"/>
    </location>
</feature>
<evidence type="ECO:0000256" key="8">
    <source>
        <dbReference type="SAM" id="MobiDB-lite"/>
    </source>
</evidence>
<dbReference type="Gene3D" id="3.30.40.10">
    <property type="entry name" value="Zinc/RING finger domain, C3HC4 (zinc finger)"/>
    <property type="match status" value="1"/>
</dbReference>
<keyword evidence="7" id="KW-0175">Coiled coil</keyword>
<gene>
    <name evidence="10" type="ORF">ECRASSUSDP1_LOCUS22747</name>
</gene>
<name>A0AAD1Y075_EUPCR</name>
<dbReference type="GO" id="GO:0045893">
    <property type="term" value="P:positive regulation of DNA-templated transcription"/>
    <property type="evidence" value="ECO:0007669"/>
    <property type="project" value="TreeGrafter"/>
</dbReference>
<evidence type="ECO:0000256" key="7">
    <source>
        <dbReference type="SAM" id="Coils"/>
    </source>
</evidence>